<dbReference type="InterPro" id="IPR017850">
    <property type="entry name" value="Alkaline_phosphatase_core_sf"/>
</dbReference>
<evidence type="ECO:0000313" key="3">
    <source>
        <dbReference type="EMBL" id="ASV75457.1"/>
    </source>
</evidence>
<dbReference type="RefSeq" id="WP_095415512.1">
    <property type="nucleotide sequence ID" value="NZ_CP018477.1"/>
</dbReference>
<organism evidence="3 4">
    <name type="scientific">Thermogutta terrifontis</name>
    <dbReference type="NCBI Taxonomy" id="1331910"/>
    <lineage>
        <taxon>Bacteria</taxon>
        <taxon>Pseudomonadati</taxon>
        <taxon>Planctomycetota</taxon>
        <taxon>Planctomycetia</taxon>
        <taxon>Pirellulales</taxon>
        <taxon>Thermoguttaceae</taxon>
        <taxon>Thermogutta</taxon>
    </lineage>
</organism>
<proteinExistence type="predicted"/>
<protein>
    <submittedName>
        <fullName evidence="3">Choline-sulfatase</fullName>
        <ecNumber evidence="3">3.1.6.6</ecNumber>
    </submittedName>
</protein>
<dbReference type="Gene3D" id="3.40.720.10">
    <property type="entry name" value="Alkaline Phosphatase, subunit A"/>
    <property type="match status" value="1"/>
</dbReference>
<dbReference type="KEGG" id="ttf:THTE_2855"/>
<feature type="domain" description="Sulfatase N-terminal" evidence="2">
    <location>
        <begin position="44"/>
        <end position="136"/>
    </location>
</feature>
<evidence type="ECO:0000256" key="1">
    <source>
        <dbReference type="SAM" id="Phobius"/>
    </source>
</evidence>
<keyword evidence="1" id="KW-0472">Membrane</keyword>
<gene>
    <name evidence="3" type="ORF">THTE_2855</name>
</gene>
<dbReference type="AlphaFoldDB" id="A0A286RHM4"/>
<feature type="transmembrane region" description="Helical" evidence="1">
    <location>
        <begin position="9"/>
        <end position="30"/>
    </location>
</feature>
<dbReference type="CDD" id="cd16027">
    <property type="entry name" value="SGSH"/>
    <property type="match status" value="1"/>
</dbReference>
<dbReference type="Pfam" id="PF00884">
    <property type="entry name" value="Sulfatase"/>
    <property type="match status" value="2"/>
</dbReference>
<reference evidence="3 4" key="1">
    <citation type="journal article" name="Front. Microbiol.">
        <title>Sugar Metabolism of the First Thermophilic Planctomycete Thermogutta terrifontis: Comparative Genomic and Transcriptomic Approaches.</title>
        <authorList>
            <person name="Elcheninov A.G."/>
            <person name="Menzel P."/>
            <person name="Gudbergsdottir S.R."/>
            <person name="Slesarev A.I."/>
            <person name="Kadnikov V.V."/>
            <person name="Krogh A."/>
            <person name="Bonch-Osmolovskaya E.A."/>
            <person name="Peng X."/>
            <person name="Kublanov I.V."/>
        </authorList>
    </citation>
    <scope>NUCLEOTIDE SEQUENCE [LARGE SCALE GENOMIC DNA]</scope>
    <source>
        <strain evidence="3 4">R1</strain>
    </source>
</reference>
<keyword evidence="1" id="KW-1133">Transmembrane helix</keyword>
<dbReference type="EMBL" id="CP018477">
    <property type="protein sequence ID" value="ASV75457.1"/>
    <property type="molecule type" value="Genomic_DNA"/>
</dbReference>
<feature type="domain" description="Sulfatase N-terminal" evidence="2">
    <location>
        <begin position="162"/>
        <end position="312"/>
    </location>
</feature>
<keyword evidence="3" id="KW-0378">Hydrolase</keyword>
<accession>A0A286RHM4</accession>
<dbReference type="GO" id="GO:0047753">
    <property type="term" value="F:choline-sulfatase activity"/>
    <property type="evidence" value="ECO:0007669"/>
    <property type="project" value="UniProtKB-EC"/>
</dbReference>
<dbReference type="Proteomes" id="UP000215086">
    <property type="component" value="Chromosome"/>
</dbReference>
<keyword evidence="4" id="KW-1185">Reference proteome</keyword>
<sequence>MSHVNIQRWFFGMIGNLLLIVAGFQTVPLFSSTGLGEERPAERPNILLAIADDWAWPHAGAYGDPAARTPTFDRIAREGVLFTRAHVNAPTCTASRGALLTGQASHRLEEGANLHSRLMAKFRCYPDVLEENDYVIGSMRKGWGPGSLEGTGRKRNPAGPSFKSFEQFLKTVPPDKPFCFWFGTSDPHRPYEKGSGEAAGIDPKRVRVPPFLPDTPIVRSDIADYLFEVERFDRELGEALALLEKSGRLDNTLIIVTGDNGMPFPKAKATCYDAGTHVPLAICWRARVPGGRIVDDFISLTDVAPTILEAAGLEPLPEMTGRSFLNILLSNQSGRVDPSRDHVFTERERHTCTRPNNASYPIRSIITERWHLIWNLRPQLWPAGNPPEESVGRDYGDIDGSPTWSEMLARKDDPAIRPFFLAAAGAKRPEFELYDLQADPGEMHNLSGKPELAQVENELKAKLRDWMVSTGDPRALGDTDYWDRAPYYGGEGTVRRNR</sequence>
<evidence type="ECO:0000259" key="2">
    <source>
        <dbReference type="Pfam" id="PF00884"/>
    </source>
</evidence>
<dbReference type="OrthoDB" id="9762324at2"/>
<name>A0A286RHM4_9BACT</name>
<dbReference type="PANTHER" id="PTHR43751">
    <property type="entry name" value="SULFATASE"/>
    <property type="match status" value="1"/>
</dbReference>
<keyword evidence="1" id="KW-0812">Transmembrane</keyword>
<dbReference type="InterPro" id="IPR000917">
    <property type="entry name" value="Sulfatase_N"/>
</dbReference>
<dbReference type="EC" id="3.1.6.6" evidence="3"/>
<dbReference type="InterPro" id="IPR052701">
    <property type="entry name" value="GAG_Ulvan_Degrading_Sulfatases"/>
</dbReference>
<dbReference type="SUPFAM" id="SSF53649">
    <property type="entry name" value="Alkaline phosphatase-like"/>
    <property type="match status" value="1"/>
</dbReference>
<evidence type="ECO:0000313" key="4">
    <source>
        <dbReference type="Proteomes" id="UP000215086"/>
    </source>
</evidence>
<dbReference type="PANTHER" id="PTHR43751:SF1">
    <property type="entry name" value="SULFATASE ATSG-RELATED"/>
    <property type="match status" value="1"/>
</dbReference>